<feature type="region of interest" description="Disordered" evidence="1">
    <location>
        <begin position="59"/>
        <end position="125"/>
    </location>
</feature>
<accession>F2PLT1</accession>
<evidence type="ECO:0000313" key="3">
    <source>
        <dbReference type="Proteomes" id="UP000009169"/>
    </source>
</evidence>
<sequence length="125" mass="14102">MSKGARSSRRSRGASENEYNWALLIRWLAGEAAKGISPFFFFLVGPHLRFARSSSLKEKAPLQPAVKGAKPELRDIPCGQPPRLTFHQRRWAQRQEKPGLEKGSPFDLTISVRPDVKQSRMQGES</sequence>
<name>F2PLT1_TRIEC</name>
<reference evidence="3" key="1">
    <citation type="journal article" date="2012" name="MBio">
        <title>Comparative genome analysis of Trichophyton rubrum and related dermatophytes reveals candidate genes involved in infection.</title>
        <authorList>
            <person name="Martinez D.A."/>
            <person name="Oliver B.G."/>
            <person name="Graeser Y."/>
            <person name="Goldberg J.M."/>
            <person name="Li W."/>
            <person name="Martinez-Rossi N.M."/>
            <person name="Monod M."/>
            <person name="Shelest E."/>
            <person name="Barton R.C."/>
            <person name="Birch E."/>
            <person name="Brakhage A.A."/>
            <person name="Chen Z."/>
            <person name="Gurr S.J."/>
            <person name="Heiman D."/>
            <person name="Heitman J."/>
            <person name="Kosti I."/>
            <person name="Rossi A."/>
            <person name="Saif S."/>
            <person name="Samalova M."/>
            <person name="Saunders C.W."/>
            <person name="Shea T."/>
            <person name="Summerbell R.C."/>
            <person name="Xu J."/>
            <person name="Young S."/>
            <person name="Zeng Q."/>
            <person name="Birren B.W."/>
            <person name="Cuomo C.A."/>
            <person name="White T.C."/>
        </authorList>
    </citation>
    <scope>NUCLEOTIDE SEQUENCE [LARGE SCALE GENOMIC DNA]</scope>
    <source>
        <strain evidence="3">ATCC MYA-4606 / CBS 127.97</strain>
    </source>
</reference>
<dbReference type="EMBL" id="DS995724">
    <property type="protein sequence ID" value="EGE02849.1"/>
    <property type="molecule type" value="Genomic_DNA"/>
</dbReference>
<evidence type="ECO:0000313" key="2">
    <source>
        <dbReference type="EMBL" id="EGE02849.1"/>
    </source>
</evidence>
<keyword evidence="3" id="KW-1185">Reference proteome</keyword>
<organism evidence="2 3">
    <name type="scientific">Trichophyton equinum (strain ATCC MYA-4606 / CBS 127.97)</name>
    <name type="common">Horse ringworm fungus</name>
    <dbReference type="NCBI Taxonomy" id="559882"/>
    <lineage>
        <taxon>Eukaryota</taxon>
        <taxon>Fungi</taxon>
        <taxon>Dikarya</taxon>
        <taxon>Ascomycota</taxon>
        <taxon>Pezizomycotina</taxon>
        <taxon>Eurotiomycetes</taxon>
        <taxon>Eurotiomycetidae</taxon>
        <taxon>Onygenales</taxon>
        <taxon>Arthrodermataceae</taxon>
        <taxon>Trichophyton</taxon>
    </lineage>
</organism>
<dbReference type="HOGENOM" id="CLU_1994228_0_0_1"/>
<dbReference type="AlphaFoldDB" id="F2PLT1"/>
<dbReference type="Proteomes" id="UP000009169">
    <property type="component" value="Unassembled WGS sequence"/>
</dbReference>
<dbReference type="VEuPathDB" id="FungiDB:TEQG_01887"/>
<gene>
    <name evidence="2" type="ORF">TEQG_01887</name>
</gene>
<proteinExistence type="predicted"/>
<evidence type="ECO:0000256" key="1">
    <source>
        <dbReference type="SAM" id="MobiDB-lite"/>
    </source>
</evidence>
<protein>
    <submittedName>
        <fullName evidence="2">Uncharacterized protein</fullName>
    </submittedName>
</protein>